<name>C0QUY0_PERMH</name>
<evidence type="ECO:0000313" key="2">
    <source>
        <dbReference type="Proteomes" id="UP000001366"/>
    </source>
</evidence>
<dbReference type="KEGG" id="pmx:PERMA_A0051"/>
<sequence>MQKNYQHLWRVERDANLIRKGVIALKLRYWNKEDDTTWQDKLVLNYKADGKFLKWLEWALCYVLYFYPEYRNAVMSKIQNKEVMEKLITAYQKEDEDLEEFLRELSKEV</sequence>
<keyword evidence="1" id="KW-0614">Plasmid</keyword>
<accession>C0QUY0</accession>
<reference evidence="1 2" key="1">
    <citation type="journal article" date="2009" name="J. Bacteriol.">
        <title>Complete and draft genome sequences of six members of the Aquificales.</title>
        <authorList>
            <person name="Reysenbach A.L."/>
            <person name="Hamamura N."/>
            <person name="Podar M."/>
            <person name="Griffiths E."/>
            <person name="Ferreira S."/>
            <person name="Hochstein R."/>
            <person name="Heidelberg J."/>
            <person name="Johnson J."/>
            <person name="Mead D."/>
            <person name="Pohorille A."/>
            <person name="Sarmiento M."/>
            <person name="Schweighofer K."/>
            <person name="Seshadri R."/>
            <person name="Voytek M.A."/>
        </authorList>
    </citation>
    <scope>NUCLEOTIDE SEQUENCE [LARGE SCALE GENOMIC DNA]</scope>
    <source>
        <strain evidence="2">DSM 14350 / EX-H1</strain>
        <plasmid evidence="2">pPERMA01</plasmid>
    </source>
</reference>
<dbReference type="Proteomes" id="UP000001366">
    <property type="component" value="Plasmid unnamed"/>
</dbReference>
<keyword evidence="2" id="KW-1185">Reference proteome</keyword>
<dbReference type="EMBL" id="CP001231">
    <property type="protein sequence ID" value="ACO04987.1"/>
    <property type="molecule type" value="Genomic_DNA"/>
</dbReference>
<organism evidence="1 2">
    <name type="scientific">Persephonella marina (strain DSM 14350 / EX-H1)</name>
    <dbReference type="NCBI Taxonomy" id="123214"/>
    <lineage>
        <taxon>Bacteria</taxon>
        <taxon>Pseudomonadati</taxon>
        <taxon>Aquificota</taxon>
        <taxon>Aquificia</taxon>
        <taxon>Aquificales</taxon>
        <taxon>Hydrogenothermaceae</taxon>
        <taxon>Persephonella</taxon>
    </lineage>
</organism>
<dbReference type="RefSeq" id="WP_012675175.1">
    <property type="nucleotide sequence ID" value="NC_012439.1"/>
</dbReference>
<evidence type="ECO:0000313" key="1">
    <source>
        <dbReference type="EMBL" id="ACO04987.1"/>
    </source>
</evidence>
<gene>
    <name evidence="1" type="ordered locus">PERMA_A0051</name>
</gene>
<dbReference type="HOGENOM" id="CLU_2181412_0_0_0"/>
<dbReference type="AlphaFoldDB" id="C0QUY0"/>
<proteinExistence type="predicted"/>
<dbReference type="PaxDb" id="123214-PERMA_A0051"/>
<geneLocation type="plasmid" evidence="2">
    <name>pPERMA01</name>
</geneLocation>
<protein>
    <submittedName>
        <fullName evidence="1">Uncharacterized protein</fullName>
    </submittedName>
</protein>